<keyword evidence="5" id="KW-0460">Magnesium</keyword>
<evidence type="ECO:0000256" key="1">
    <source>
        <dbReference type="ARBA" id="ARBA00012494"/>
    </source>
</evidence>
<dbReference type="GO" id="GO:0016787">
    <property type="term" value="F:hydrolase activity"/>
    <property type="evidence" value="ECO:0007669"/>
    <property type="project" value="UniProtKB-KW"/>
</dbReference>
<keyword evidence="11" id="KW-0696">RNA-directed RNA polymerase</keyword>
<keyword evidence="11" id="KW-0548">Nucleotidyltransferase</keyword>
<dbReference type="GO" id="GO:0003968">
    <property type="term" value="F:RNA-directed RNA polymerase activity"/>
    <property type="evidence" value="ECO:0007669"/>
    <property type="project" value="UniProtKB-KW"/>
</dbReference>
<evidence type="ECO:0000256" key="9">
    <source>
        <dbReference type="ARBA" id="ARBA00034123"/>
    </source>
</evidence>
<evidence type="ECO:0000256" key="6">
    <source>
        <dbReference type="ARBA" id="ARBA00030285"/>
    </source>
</evidence>
<evidence type="ECO:0000256" key="3">
    <source>
        <dbReference type="ARBA" id="ARBA00022679"/>
    </source>
</evidence>
<evidence type="ECO:0000259" key="10">
    <source>
        <dbReference type="PROSITE" id="PS50525"/>
    </source>
</evidence>
<dbReference type="InterPro" id="IPR007322">
    <property type="entry name" value="RNA_pol_bunyavir"/>
</dbReference>
<evidence type="ECO:0000256" key="7">
    <source>
        <dbReference type="ARBA" id="ARBA00030436"/>
    </source>
</evidence>
<dbReference type="GO" id="GO:0039694">
    <property type="term" value="P:viral RNA genome replication"/>
    <property type="evidence" value="ECO:0007669"/>
    <property type="project" value="InterPro"/>
</dbReference>
<reference evidence="11" key="1">
    <citation type="journal article" date="2024" name="Microb. Genom.">
        <title>The hidden RNA viruses in Blattodea (cockroach and termite).</title>
        <authorList>
            <person name="Fan J."/>
            <person name="Jiang S."/>
            <person name="Li W."/>
            <person name="Li J."/>
            <person name="Pang R."/>
            <person name="Wu H."/>
        </authorList>
    </citation>
    <scope>NUCLEOTIDE SEQUENCE</scope>
    <source>
        <strain evidence="11">ZA2013</strain>
    </source>
</reference>
<proteinExistence type="inferred from homology"/>
<evidence type="ECO:0000313" key="11">
    <source>
        <dbReference type="EMBL" id="DBA56510.1"/>
    </source>
</evidence>
<sequence>MEHVNIEEPENLLDILTQHLYNTFDLDIWRTPTLIAPREPLTQRTDLHIPDFGEQVTVDQMEDMVYWSFELPDEVEGSVSFTSSERITPARNKYKIRHDFVAETFTMEGTDRPLGEEIERLGDDDDRLTPDILVRDIQGTIYIIEIGTSRSPYEESLRRSFREKMFKYEMPIRNRRLNNPIIYLVVIVGLDCIISNVQLPQQIVDELIIRMKIGVALEDVAKGKGINLTSDETDSIRSQIMNEILFQIEQIGPKDLSESEHLNINSQYIEDIKQDPVESEALKVFSSSMERAREDIIKAKEIRKSDLIKQYIGKLPKQTESRMDPKAVVQWPFLIIRRHKPSIDIPKFILSPGSKGEYLQKIWSHAFMSADKGDQFKAENQAELKSEALETNPEKVKAAQERRHKMRSHWHRVNMKPVLSSEVLHYLNKDGLFAKSAKASEAMKARKKQQKLPFWFETPTTDIDNFISDSTLFDEHGEDLIDSEEFVIQLIKRAEELSENPGLGENFISEWMKTKLFDSVNIMSDIGYELAASIKQNTNSNEFILKKLRNYPVYLLIKPTNSQSHLFFSIFIPDFEVKKLYESTVFRGLHKLSRGYATDFVSIRISKIQNMANASATLLTLASFWSDFFGLPDALPHDFRGHKEAQKMLLFTLLVSLEDKAQTEEVITMSRYMYMEIFKGTVNIKRPNPFKVLSKFPLCIRTRLCLWVIKALMQNFGTMVDVPPSRAEVDTTVDLQEDEDALPGDEWTNLLNCFSGTRINSATAAVNLMYIGYFKNKNEAAEGNVEWKMLEKILEEEFEVDPKQREKYYGRTNPEEPIGKKQFNKNSIVFGCKLLEDRLHKQLGPDWKRVLETEISDSLSRHLTHEIATLKASSICNHKDTKKECTRETNKRVWRVKVIEAIACKLGLTKLNPMVQIGKLLKFVEESSAGVICDLFKKNQHGGLREIYVLTIESRLIQLFIETISRTICSHFEEETLTHPTNKLKILDNHKVRTGRLSRKMNSTYADFCSSSDKTRWNQNFIMTAMVIPLVRLTTEKFHNVIYRCMNLWANKLIKIPHVVQNLLLSKIPLSSETYSELLNKFWTTSKVYKNKMGMNRRKGQYLNLTTGMMQGILHYTSSLLHLTYLTSFKYFSLKYLKVAHPSHKFLISQVCSSDDSATILTVMTESDKDRISKEDVKAFFECDIVLEANTYFCNAFCMRESDKSTTSVYDYVEFNSEFLFKNTLAIPTIKFVAACLNMTESESFVNRFYTMYNLISDLSASGMPFMNTYYCQIAQALQHYKSLGLSMNVLFGDYAEMVIAYPNPVYGFFLLDNHRCCGALGYSFSRWLAFQNSKTFSERLSVIQYEEVETIPDGGVVSSLMVKHGDLKRWNTMMDRIESANLEPKQRAMQKHKVTGETIVDKEIVENRRERINRDPELFFRHPNTESELQTKLLIKASMPGVANSLGKGNPFIQALALSVYAINTHSFTRTTTKKVFDAASGSMKVEKRTRKLSLLLALKEYSETKGLQLTAEEEANLLEQAFPLRTRYDQALSVIRSYENSDWVNIHRLRNRKTFLVIQPRISTLPVTLQRVCAKWWFGHSIRTSENVFRKCLTEYQLTYPWLTGTFQETLAKSPFSNPIELYNFISTQESKSRKYMYYGPAVRSLRFTGQMTQLIKRGYKRGCILQRDPAIQSEVEKTDKLISSFSLSLLIPDETQRKKRASHSLYKISEKYEDIQDIATGHKREMTLALMSMKASRKASDMDVVNFVRKMNNGILITFTKEQKRVIKENRVEWEGDGECIVNGEGNIMRIVLRDRTATRIYVKDFRNLRRNPGVMISIFDQLGVRSDTVTIYQPRCVARFNGTTFVSSEGSGTPIIIDQEIEDIFSDPPNLKIKISQSKSGIYYDIKGRELSLVEFRTSFRDISLYTGTDTSRGIWHCWTNQLPLHAGEAYAFLEEMSNALKDPSRSPFDKENLSNWISNTLTSRLKYRRIGYAQEFYTQSVAESEINSEESYDEEIERLLVEMQVGGQNSMVSNLFGVFQQDLVESTITNIETNPSVPIDEIEQLINIDFDNLLQHEFKYSPFRALLTNYVEEIPSHSTSVMRRDVFSYLYLHPLWDNLIDSIIVNEADFFTKLLQGIVSAKNQELSNLMMGILNIKKKDVELNITQRFRQFSSLKAEEDLEFDPFEDLD</sequence>
<dbReference type="EMBL" id="BK067064">
    <property type="protein sequence ID" value="DBA56510.1"/>
    <property type="molecule type" value="Genomic_RNA"/>
</dbReference>
<keyword evidence="3" id="KW-0808">Transferase</keyword>
<keyword evidence="4" id="KW-0378">Hydrolase</keyword>
<dbReference type="GO" id="GO:0006351">
    <property type="term" value="P:DNA-templated transcription"/>
    <property type="evidence" value="ECO:0007669"/>
    <property type="project" value="InterPro"/>
</dbReference>
<feature type="domain" description="RdRp catalytic" evidence="10">
    <location>
        <begin position="998"/>
        <end position="1207"/>
    </location>
</feature>
<dbReference type="InterPro" id="IPR007099">
    <property type="entry name" value="RNA-dir_pol_NSvirus"/>
</dbReference>
<evidence type="ECO:0000256" key="2">
    <source>
        <dbReference type="ARBA" id="ARBA00018602"/>
    </source>
</evidence>
<name>A0AAT9JAF3_9VIRU</name>
<accession>A0AAT9JAF3</accession>
<protein>
    <recommendedName>
        <fullName evidence="2">RNA-directed RNA polymerase L</fullName>
        <ecNumber evidence="1">2.7.7.48</ecNumber>
    </recommendedName>
    <alternativeName>
        <fullName evidence="6">Large structural protein</fullName>
    </alternativeName>
    <alternativeName>
        <fullName evidence="8">Replicase</fullName>
    </alternativeName>
    <alternativeName>
        <fullName evidence="7">Transcriptase</fullName>
    </alternativeName>
</protein>
<dbReference type="Pfam" id="PF15518">
    <property type="entry name" value="L_protein_N"/>
    <property type="match status" value="1"/>
</dbReference>
<dbReference type="EC" id="2.7.7.48" evidence="1"/>
<dbReference type="InterPro" id="IPR029124">
    <property type="entry name" value="L_protein_N"/>
</dbReference>
<organism evidence="11">
    <name type="scientific">Macrotermes natalensis phenuivirus 1</name>
    <dbReference type="NCBI Taxonomy" id="3133464"/>
    <lineage>
        <taxon>Viruses</taxon>
        <taxon>Riboviria</taxon>
        <taxon>Orthornavirae</taxon>
        <taxon>Negarnaviricota</taxon>
        <taxon>Polyploviricotina</taxon>
        <taxon>Bunyaviricetes</taxon>
        <taxon>Hareavirales</taxon>
        <taxon>Phenuiviridae</taxon>
    </lineage>
</organism>
<evidence type="ECO:0000256" key="4">
    <source>
        <dbReference type="ARBA" id="ARBA00022801"/>
    </source>
</evidence>
<dbReference type="Pfam" id="PF04196">
    <property type="entry name" value="Bunya_RdRp"/>
    <property type="match status" value="1"/>
</dbReference>
<evidence type="ECO:0000256" key="5">
    <source>
        <dbReference type="ARBA" id="ARBA00022842"/>
    </source>
</evidence>
<evidence type="ECO:0000256" key="8">
    <source>
        <dbReference type="ARBA" id="ARBA00031012"/>
    </source>
</evidence>
<comment type="similarity">
    <text evidence="9">Belongs to the Bunyavirales RNA polymerase family.</text>
</comment>
<dbReference type="PROSITE" id="PS50525">
    <property type="entry name" value="RDRP_SSRNA_NEG_SEG"/>
    <property type="match status" value="1"/>
</dbReference>